<dbReference type="CDD" id="cd07381">
    <property type="entry name" value="MPP_CapA"/>
    <property type="match status" value="1"/>
</dbReference>
<protein>
    <submittedName>
        <fullName evidence="3">CapA family protein</fullName>
    </submittedName>
</protein>
<keyword evidence="4" id="KW-1185">Reference proteome</keyword>
<evidence type="ECO:0000313" key="4">
    <source>
        <dbReference type="Proteomes" id="UP001527882"/>
    </source>
</evidence>
<dbReference type="Pfam" id="PF09587">
    <property type="entry name" value="PGA_cap"/>
    <property type="match status" value="1"/>
</dbReference>
<evidence type="ECO:0000313" key="3">
    <source>
        <dbReference type="EMBL" id="MCZ8511086.1"/>
    </source>
</evidence>
<dbReference type="SUPFAM" id="SSF56300">
    <property type="entry name" value="Metallo-dependent phosphatases"/>
    <property type="match status" value="1"/>
</dbReference>
<dbReference type="PANTHER" id="PTHR33393">
    <property type="entry name" value="POLYGLUTAMINE SYNTHESIS ACCESSORY PROTEIN RV0574C-RELATED"/>
    <property type="match status" value="1"/>
</dbReference>
<evidence type="ECO:0000256" key="1">
    <source>
        <dbReference type="ARBA" id="ARBA00005662"/>
    </source>
</evidence>
<sequence>MPTEIRIAAVGDIMMRSKLILAAQLPGDDKKRYSFDGMFEKIAPYLKKADLTIGNLETVFAGTDETANFKRQPRNPKNSYPLFNCPDELGKSLGKAGFDVLITANNHCMDYGIQGLQRTLDVLDRNRIAHTGTSRSFRESKDVLIKNINGIAIGILAYTLGTNSIPVPRNEQWAVNRIQPCKIIHDIRQLKKKTDVVIVCLHFGKEYRLLPDERQKRLVHLLFKHGADIILGSHPHVVQPAEFHNVADIYGVRKKRFVIYSLGNLITTRLKLNDHTKNGVIAQISLRKDDRGKVEIIGARFIPTWVLDPKYQIVPLSETLQDPQEVSEQELTTMRKIYKQVSRRLTIR</sequence>
<organism evidence="3 4">
    <name type="scientific">Paenibacillus gyeongsangnamensis</name>
    <dbReference type="NCBI Taxonomy" id="3388067"/>
    <lineage>
        <taxon>Bacteria</taxon>
        <taxon>Bacillati</taxon>
        <taxon>Bacillota</taxon>
        <taxon>Bacilli</taxon>
        <taxon>Bacillales</taxon>
        <taxon>Paenibacillaceae</taxon>
        <taxon>Paenibacillus</taxon>
    </lineage>
</organism>
<dbReference type="InterPro" id="IPR052169">
    <property type="entry name" value="CW_Biosynth-Accessory"/>
</dbReference>
<dbReference type="InterPro" id="IPR029052">
    <property type="entry name" value="Metallo-depent_PP-like"/>
</dbReference>
<dbReference type="Gene3D" id="3.60.21.10">
    <property type="match status" value="1"/>
</dbReference>
<reference evidence="3 4" key="1">
    <citation type="submission" date="2022-12" db="EMBL/GenBank/DDBJ databases">
        <title>Draft genome sequence of Paenibacillus sp. dW9.</title>
        <authorList>
            <person name="Choi E.-W."/>
            <person name="Kim D.-U."/>
        </authorList>
    </citation>
    <scope>NUCLEOTIDE SEQUENCE [LARGE SCALE GENOMIC DNA]</scope>
    <source>
        <strain evidence="4">dW9</strain>
    </source>
</reference>
<comment type="similarity">
    <text evidence="1">Belongs to the CapA family.</text>
</comment>
<dbReference type="InterPro" id="IPR019079">
    <property type="entry name" value="Capsule_synth_CapA"/>
</dbReference>
<name>A0ABT4Q2Q5_9BACL</name>
<dbReference type="SMART" id="SM00854">
    <property type="entry name" value="PGA_cap"/>
    <property type="match status" value="1"/>
</dbReference>
<feature type="domain" description="Capsule synthesis protein CapA" evidence="2">
    <location>
        <begin position="6"/>
        <end position="269"/>
    </location>
</feature>
<comment type="caution">
    <text evidence="3">The sequence shown here is derived from an EMBL/GenBank/DDBJ whole genome shotgun (WGS) entry which is preliminary data.</text>
</comment>
<dbReference type="EMBL" id="JAQAGZ010000001">
    <property type="protein sequence ID" value="MCZ8511086.1"/>
    <property type="molecule type" value="Genomic_DNA"/>
</dbReference>
<dbReference type="RefSeq" id="WP_269879456.1">
    <property type="nucleotide sequence ID" value="NZ_JAQAGZ010000001.1"/>
</dbReference>
<accession>A0ABT4Q2Q5</accession>
<proteinExistence type="inferred from homology"/>
<evidence type="ECO:0000259" key="2">
    <source>
        <dbReference type="SMART" id="SM00854"/>
    </source>
</evidence>
<gene>
    <name evidence="3" type="ORF">O9H85_01270</name>
</gene>
<dbReference type="Proteomes" id="UP001527882">
    <property type="component" value="Unassembled WGS sequence"/>
</dbReference>
<dbReference type="PANTHER" id="PTHR33393:SF12">
    <property type="entry name" value="CAPSULE BIOSYNTHESIS PROTEIN CAPA"/>
    <property type="match status" value="1"/>
</dbReference>